<keyword evidence="1" id="KW-0560">Oxidoreductase</keyword>
<evidence type="ECO:0000313" key="4">
    <source>
        <dbReference type="EMBL" id="KEF60510.1"/>
    </source>
</evidence>
<dbReference type="PANTHER" id="PTHR10366:SF564">
    <property type="entry name" value="STEROL-4-ALPHA-CARBOXYLATE 3-DEHYDROGENASE, DECARBOXYLATING"/>
    <property type="match status" value="1"/>
</dbReference>
<dbReference type="InterPro" id="IPR050425">
    <property type="entry name" value="NAD(P)_dehydrat-like"/>
</dbReference>
<organism evidence="4 5">
    <name type="scientific">Exophiala aquamarina CBS 119918</name>
    <dbReference type="NCBI Taxonomy" id="1182545"/>
    <lineage>
        <taxon>Eukaryota</taxon>
        <taxon>Fungi</taxon>
        <taxon>Dikarya</taxon>
        <taxon>Ascomycota</taxon>
        <taxon>Pezizomycotina</taxon>
        <taxon>Eurotiomycetes</taxon>
        <taxon>Chaetothyriomycetidae</taxon>
        <taxon>Chaetothyriales</taxon>
        <taxon>Herpotrichiellaceae</taxon>
        <taxon>Exophiala</taxon>
    </lineage>
</organism>
<proteinExistence type="inferred from homology"/>
<dbReference type="HOGENOM" id="CLU_007383_9_2_1"/>
<evidence type="ECO:0000256" key="2">
    <source>
        <dbReference type="ARBA" id="ARBA00023445"/>
    </source>
</evidence>
<dbReference type="GO" id="GO:0016616">
    <property type="term" value="F:oxidoreductase activity, acting on the CH-OH group of donors, NAD or NADP as acceptor"/>
    <property type="evidence" value="ECO:0007669"/>
    <property type="project" value="TreeGrafter"/>
</dbReference>
<sequence>MGKILLTGGTGFVAAHILNELLANRHNVVTTVRSRAKGETVLGLHSGTSRTELSYEIVEDIAATGAFDDIFKRHPNFDAIIHAASPFHDNFHDPMELLDPAIKGTTGILKAAKSYAPSIKRVVLTSSFAAMVNEAQAPEVYDESCWNPVTWETSLTIRNQAYRGSKAKKAAWDFVQEQKPGFDLVTICPPVVYGPIAHNVGSVNALNTSNQRVLDFIQGKHREGDFPPTGTLMWVDVRDLAAAHVRALEVGGAGGQRFFSPASHYSNKMLVDAIRDTHPGLADKLPTDTVDELIDRKHMFNFDNSKIKEVLGIQFRQFKESIGATVSSLQELRPASTKSEL</sequence>
<feature type="domain" description="NAD-dependent epimerase/dehydratase" evidence="3">
    <location>
        <begin position="4"/>
        <end position="250"/>
    </location>
</feature>
<dbReference type="Pfam" id="PF01370">
    <property type="entry name" value="Epimerase"/>
    <property type="match status" value="1"/>
</dbReference>
<evidence type="ECO:0000313" key="5">
    <source>
        <dbReference type="Proteomes" id="UP000027920"/>
    </source>
</evidence>
<dbReference type="Proteomes" id="UP000027920">
    <property type="component" value="Unassembled WGS sequence"/>
</dbReference>
<evidence type="ECO:0000259" key="3">
    <source>
        <dbReference type="Pfam" id="PF01370"/>
    </source>
</evidence>
<dbReference type="PANTHER" id="PTHR10366">
    <property type="entry name" value="NAD DEPENDENT EPIMERASE/DEHYDRATASE"/>
    <property type="match status" value="1"/>
</dbReference>
<accession>A0A072PY22</accession>
<protein>
    <submittedName>
        <fullName evidence="4">Dihydroflavonol-4-reductase</fullName>
    </submittedName>
</protein>
<dbReference type="VEuPathDB" id="FungiDB:A1O9_02071"/>
<dbReference type="InterPro" id="IPR001509">
    <property type="entry name" value="Epimerase_deHydtase"/>
</dbReference>
<dbReference type="OrthoDB" id="2735536at2759"/>
<dbReference type="Gene3D" id="3.40.50.720">
    <property type="entry name" value="NAD(P)-binding Rossmann-like Domain"/>
    <property type="match status" value="1"/>
</dbReference>
<comment type="caution">
    <text evidence="4">The sequence shown here is derived from an EMBL/GenBank/DDBJ whole genome shotgun (WGS) entry which is preliminary data.</text>
</comment>
<dbReference type="AlphaFoldDB" id="A0A072PY22"/>
<dbReference type="STRING" id="1182545.A0A072PY22"/>
<keyword evidence="5" id="KW-1185">Reference proteome</keyword>
<dbReference type="GeneID" id="25277016"/>
<dbReference type="EMBL" id="AMGV01000002">
    <property type="protein sequence ID" value="KEF60510.1"/>
    <property type="molecule type" value="Genomic_DNA"/>
</dbReference>
<dbReference type="InterPro" id="IPR036291">
    <property type="entry name" value="NAD(P)-bd_dom_sf"/>
</dbReference>
<dbReference type="SUPFAM" id="SSF51735">
    <property type="entry name" value="NAD(P)-binding Rossmann-fold domains"/>
    <property type="match status" value="1"/>
</dbReference>
<gene>
    <name evidence="4" type="ORF">A1O9_02071</name>
</gene>
<evidence type="ECO:0000256" key="1">
    <source>
        <dbReference type="ARBA" id="ARBA00023002"/>
    </source>
</evidence>
<reference evidence="4 5" key="1">
    <citation type="submission" date="2013-03" db="EMBL/GenBank/DDBJ databases">
        <title>The Genome Sequence of Exophiala aquamarina CBS 119918.</title>
        <authorList>
            <consortium name="The Broad Institute Genomics Platform"/>
            <person name="Cuomo C."/>
            <person name="de Hoog S."/>
            <person name="Gorbushina A."/>
            <person name="Walker B."/>
            <person name="Young S.K."/>
            <person name="Zeng Q."/>
            <person name="Gargeya S."/>
            <person name="Fitzgerald M."/>
            <person name="Haas B."/>
            <person name="Abouelleil A."/>
            <person name="Allen A.W."/>
            <person name="Alvarado L."/>
            <person name="Arachchi H.M."/>
            <person name="Berlin A.M."/>
            <person name="Chapman S.B."/>
            <person name="Gainer-Dewar J."/>
            <person name="Goldberg J."/>
            <person name="Griggs A."/>
            <person name="Gujja S."/>
            <person name="Hansen M."/>
            <person name="Howarth C."/>
            <person name="Imamovic A."/>
            <person name="Ireland A."/>
            <person name="Larimer J."/>
            <person name="McCowan C."/>
            <person name="Murphy C."/>
            <person name="Pearson M."/>
            <person name="Poon T.W."/>
            <person name="Priest M."/>
            <person name="Roberts A."/>
            <person name="Saif S."/>
            <person name="Shea T."/>
            <person name="Sisk P."/>
            <person name="Sykes S."/>
            <person name="Wortman J."/>
            <person name="Nusbaum C."/>
            <person name="Birren B."/>
        </authorList>
    </citation>
    <scope>NUCLEOTIDE SEQUENCE [LARGE SCALE GENOMIC DNA]</scope>
    <source>
        <strain evidence="4 5">CBS 119918</strain>
    </source>
</reference>
<comment type="similarity">
    <text evidence="2">Belongs to the NAD(P)-dependent epimerase/dehydratase family. Dihydroflavonol-4-reductase subfamily.</text>
</comment>
<name>A0A072PY22_9EURO</name>
<dbReference type="RefSeq" id="XP_013263100.1">
    <property type="nucleotide sequence ID" value="XM_013407646.1"/>
</dbReference>
<dbReference type="FunFam" id="3.40.50.720:FF:000191">
    <property type="entry name" value="Methylglyoxal reductase (NADPH-dependent)"/>
    <property type="match status" value="1"/>
</dbReference>